<reference evidence="2 3" key="1">
    <citation type="submission" date="2022-04" db="EMBL/GenBank/DDBJ databases">
        <title>Identification of a novel bacterium isolated from mangrove sediments.</title>
        <authorList>
            <person name="Pan X."/>
        </authorList>
    </citation>
    <scope>NUCLEOTIDE SEQUENCE [LARGE SCALE GENOMIC DNA]</scope>
    <source>
        <strain evidence="2 3">B2638</strain>
    </source>
</reference>
<dbReference type="EMBL" id="JALHLG010000024">
    <property type="protein sequence ID" value="MCJ2188120.1"/>
    <property type="molecule type" value="Genomic_DNA"/>
</dbReference>
<evidence type="ECO:0000313" key="3">
    <source>
        <dbReference type="Proteomes" id="UP001202281"/>
    </source>
</evidence>
<feature type="signal peptide" evidence="1">
    <location>
        <begin position="1"/>
        <end position="26"/>
    </location>
</feature>
<feature type="chain" id="PRO_5046505720" evidence="1">
    <location>
        <begin position="27"/>
        <end position="234"/>
    </location>
</feature>
<comment type="caution">
    <text evidence="2">The sequence shown here is derived from an EMBL/GenBank/DDBJ whole genome shotgun (WGS) entry which is preliminary data.</text>
</comment>
<keyword evidence="3" id="KW-1185">Reference proteome</keyword>
<accession>A0ABT0BSU1</accession>
<organism evidence="2 3">
    <name type="scientific">Novosphingobium beihaiensis</name>
    <dbReference type="NCBI Taxonomy" id="2930389"/>
    <lineage>
        <taxon>Bacteria</taxon>
        <taxon>Pseudomonadati</taxon>
        <taxon>Pseudomonadota</taxon>
        <taxon>Alphaproteobacteria</taxon>
        <taxon>Sphingomonadales</taxon>
        <taxon>Sphingomonadaceae</taxon>
        <taxon>Novosphingobium</taxon>
    </lineage>
</organism>
<protein>
    <submittedName>
        <fullName evidence="2">Cellulose biosynthesis protein BcsS</fullName>
    </submittedName>
</protein>
<dbReference type="RefSeq" id="WP_243922473.1">
    <property type="nucleotide sequence ID" value="NZ_JALHLG010000024.1"/>
</dbReference>
<dbReference type="InterPro" id="IPR031485">
    <property type="entry name" value="CBP_BcsS"/>
</dbReference>
<keyword evidence="1" id="KW-0732">Signal</keyword>
<dbReference type="Proteomes" id="UP001202281">
    <property type="component" value="Unassembled WGS sequence"/>
</dbReference>
<gene>
    <name evidence="2" type="primary">bcsS</name>
    <name evidence="2" type="ORF">MTR66_15000</name>
</gene>
<evidence type="ECO:0000313" key="2">
    <source>
        <dbReference type="EMBL" id="MCJ2188120.1"/>
    </source>
</evidence>
<name>A0ABT0BSU1_9SPHN</name>
<sequence length="234" mass="24496">MTPQNLRFAAGLCVALLPLTSLPAAAQDTGVVYAGGSAGDGVNGYAGGVIALPGGQLGKGLAVRAGTSGGQYHYESNGQRISADYIGGEVAMVYQMSGNWGWVNLSAGPRVTDTRLKPVDPGNRTRGTRFDLALQTDGAVGNAWRATWFASLGVHDRAYITQVRFNRLVDGESDTRLGIEGGVQGDRSYTRPSAGLFASTRLGGKWQGLISGGLSKQKDRSAKPYVALGVSRVF</sequence>
<dbReference type="Pfam" id="PF17036">
    <property type="entry name" value="CBP_BcsS"/>
    <property type="match status" value="1"/>
</dbReference>
<proteinExistence type="predicted"/>
<evidence type="ECO:0000256" key="1">
    <source>
        <dbReference type="SAM" id="SignalP"/>
    </source>
</evidence>